<keyword evidence="2" id="KW-1185">Reference proteome</keyword>
<accession>A0A1I2GB24</accession>
<organism evidence="1 2">
    <name type="scientific">Paracidovorax wautersii</name>
    <dbReference type="NCBI Taxonomy" id="1177982"/>
    <lineage>
        <taxon>Bacteria</taxon>
        <taxon>Pseudomonadati</taxon>
        <taxon>Pseudomonadota</taxon>
        <taxon>Betaproteobacteria</taxon>
        <taxon>Burkholderiales</taxon>
        <taxon>Comamonadaceae</taxon>
        <taxon>Paracidovorax</taxon>
    </lineage>
</organism>
<reference evidence="2" key="1">
    <citation type="submission" date="2016-10" db="EMBL/GenBank/DDBJ databases">
        <authorList>
            <person name="Varghese N."/>
            <person name="Submissions S."/>
        </authorList>
    </citation>
    <scope>NUCLEOTIDE SEQUENCE [LARGE SCALE GENOMIC DNA]</scope>
    <source>
        <strain evidence="2">DSM 27981</strain>
    </source>
</reference>
<dbReference type="RefSeq" id="WP_092940760.1">
    <property type="nucleotide sequence ID" value="NZ_FONX01000014.1"/>
</dbReference>
<gene>
    <name evidence="1" type="ORF">SAMN04489711_11455</name>
</gene>
<dbReference type="OrthoDB" id="8811731at2"/>
<dbReference type="AlphaFoldDB" id="A0A1I2GB24"/>
<sequence length="144" mass="14591">MSGVWEIGAALSQAQLQATIMAADAGSGSSRIRIYNTARPATIGTAHADAPQAEIVLAKPCASIVDGLLVLHPADEAGAMVLQQGLPRWGDWVSAAGAVLVRGDVTDTAHDGCWRVMGGLTPAGETSPLLYAGGLVVLGSTTLS</sequence>
<evidence type="ECO:0000313" key="1">
    <source>
        <dbReference type="EMBL" id="SFF14712.1"/>
    </source>
</evidence>
<proteinExistence type="predicted"/>
<protein>
    <submittedName>
        <fullName evidence="1">Uncharacterized protein</fullName>
    </submittedName>
</protein>
<dbReference type="EMBL" id="FONX01000014">
    <property type="protein sequence ID" value="SFF14712.1"/>
    <property type="molecule type" value="Genomic_DNA"/>
</dbReference>
<evidence type="ECO:0000313" key="2">
    <source>
        <dbReference type="Proteomes" id="UP000199119"/>
    </source>
</evidence>
<dbReference type="STRING" id="1177982.SAMN04489711_11455"/>
<dbReference type="Proteomes" id="UP000199119">
    <property type="component" value="Unassembled WGS sequence"/>
</dbReference>
<name>A0A1I2GB24_9BURK</name>